<comment type="catalytic activity">
    <reaction evidence="1">
        <text>a fatty acyl-[ACP] + phosphate = an acyl phosphate + holo-[ACP]</text>
        <dbReference type="Rhea" id="RHEA:42292"/>
        <dbReference type="Rhea" id="RHEA-COMP:9685"/>
        <dbReference type="Rhea" id="RHEA-COMP:14125"/>
        <dbReference type="ChEBI" id="CHEBI:43474"/>
        <dbReference type="ChEBI" id="CHEBI:59918"/>
        <dbReference type="ChEBI" id="CHEBI:64479"/>
        <dbReference type="ChEBI" id="CHEBI:138651"/>
        <dbReference type="EC" id="2.3.1.274"/>
    </reaction>
</comment>
<evidence type="ECO:0000256" key="9">
    <source>
        <dbReference type="ARBA" id="ARBA00024069"/>
    </source>
</evidence>
<dbReference type="InterPro" id="IPR012281">
    <property type="entry name" value="Phospholipid_synth_PlsX-like"/>
</dbReference>
<protein>
    <recommendedName>
        <fullName evidence="9">phosphate acyltransferase</fullName>
        <ecNumber evidence="9">2.3.1.274</ecNumber>
    </recommendedName>
</protein>
<keyword evidence="7" id="KW-0594">Phospholipid biosynthesis</keyword>
<organism evidence="11">
    <name type="scientific">hydrothermal vent metagenome</name>
    <dbReference type="NCBI Taxonomy" id="652676"/>
    <lineage>
        <taxon>unclassified sequences</taxon>
        <taxon>metagenomes</taxon>
        <taxon>ecological metagenomes</taxon>
    </lineage>
</organism>
<dbReference type="PIRSF" id="PIRSF002465">
    <property type="entry name" value="Phsphlp_syn_PlsX"/>
    <property type="match status" value="1"/>
</dbReference>
<dbReference type="AlphaFoldDB" id="A0A1W1C6K7"/>
<keyword evidence="4" id="KW-0444">Lipid biosynthesis</keyword>
<dbReference type="GO" id="GO:0043811">
    <property type="term" value="F:phosphate:acyl-[acyl carrier protein] acyltransferase activity"/>
    <property type="evidence" value="ECO:0007669"/>
    <property type="project" value="UniProtKB-EC"/>
</dbReference>
<evidence type="ECO:0000256" key="1">
    <source>
        <dbReference type="ARBA" id="ARBA00001232"/>
    </source>
</evidence>
<dbReference type="PANTHER" id="PTHR30100:SF1">
    <property type="entry name" value="PHOSPHATE ACYLTRANSFERASE"/>
    <property type="match status" value="1"/>
</dbReference>
<dbReference type="SUPFAM" id="SSF53659">
    <property type="entry name" value="Isocitrate/Isopropylmalate dehydrogenase-like"/>
    <property type="match status" value="1"/>
</dbReference>
<comment type="subcellular location">
    <subcellularLocation>
        <location evidence="2">Cytoplasm</location>
    </subcellularLocation>
</comment>
<dbReference type="GO" id="GO:0006633">
    <property type="term" value="P:fatty acid biosynthetic process"/>
    <property type="evidence" value="ECO:0007669"/>
    <property type="project" value="InterPro"/>
</dbReference>
<reference evidence="11" key="1">
    <citation type="submission" date="2016-10" db="EMBL/GenBank/DDBJ databases">
        <authorList>
            <person name="de Groot N.N."/>
        </authorList>
    </citation>
    <scope>NUCLEOTIDE SEQUENCE</scope>
</reference>
<proteinExistence type="inferred from homology"/>
<keyword evidence="6" id="KW-0443">Lipid metabolism</keyword>
<keyword evidence="3" id="KW-0963">Cytoplasm</keyword>
<dbReference type="GO" id="GO:0005737">
    <property type="term" value="C:cytoplasm"/>
    <property type="evidence" value="ECO:0007669"/>
    <property type="project" value="UniProtKB-SubCell"/>
</dbReference>
<sequence length="344" mass="37082">MNITAEKYCQNRAMIRIAIDAMGGDFGPEPIIEGVIQALDEKDFLPILVGDREQILQHLPQYYLEQVEIVESSDVIAMSDKATQALKRKDSSIFKAVELVRNKEADAVVSAGHSGATMTLATLRMGRLPHISKPALATIMPSISKISNTLLLDVGAVTDCTPKNLYEFAIMGEVYAQKLLKIRTPSIGLLANGEEDSKGNALTKEAFKLMKSISGFKGNVEGSDIFNSTVDVVVCDGYTGNITLKASEGVAATILDLMKIQIRKSIPAKIGALLMKKKVFTQLKKKMDYAEYGGAPLLGVNGCAIISHGKSNAKAIKNAIFQAIAYKDSGVNSAIEKLLTKNNA</sequence>
<keyword evidence="11" id="KW-0012">Acyltransferase</keyword>
<dbReference type="Gene3D" id="3.40.718.10">
    <property type="entry name" value="Isopropylmalate Dehydrogenase"/>
    <property type="match status" value="1"/>
</dbReference>
<evidence type="ECO:0000256" key="8">
    <source>
        <dbReference type="ARBA" id="ARBA00023264"/>
    </source>
</evidence>
<accession>A0A1W1C6K7</accession>
<evidence type="ECO:0000256" key="10">
    <source>
        <dbReference type="ARBA" id="ARBA00046608"/>
    </source>
</evidence>
<dbReference type="InterPro" id="IPR003664">
    <property type="entry name" value="FA_synthesis"/>
</dbReference>
<keyword evidence="5 11" id="KW-0808">Transferase</keyword>
<gene>
    <name evidence="11" type="ORF">MNB_SV-12-79</name>
</gene>
<name>A0A1W1C6K7_9ZZZZ</name>
<evidence type="ECO:0000256" key="2">
    <source>
        <dbReference type="ARBA" id="ARBA00004496"/>
    </source>
</evidence>
<evidence type="ECO:0000256" key="5">
    <source>
        <dbReference type="ARBA" id="ARBA00022679"/>
    </source>
</evidence>
<dbReference type="Pfam" id="PF02504">
    <property type="entry name" value="FA_synthesis"/>
    <property type="match status" value="1"/>
</dbReference>
<dbReference type="HAMAP" id="MF_00019">
    <property type="entry name" value="PlsX"/>
    <property type="match status" value="1"/>
</dbReference>
<evidence type="ECO:0000256" key="7">
    <source>
        <dbReference type="ARBA" id="ARBA00023209"/>
    </source>
</evidence>
<evidence type="ECO:0000256" key="3">
    <source>
        <dbReference type="ARBA" id="ARBA00022490"/>
    </source>
</evidence>
<evidence type="ECO:0000256" key="6">
    <source>
        <dbReference type="ARBA" id="ARBA00023098"/>
    </source>
</evidence>
<dbReference type="PANTHER" id="PTHR30100">
    <property type="entry name" value="FATTY ACID/PHOSPHOLIPID SYNTHESIS PROTEIN PLSX"/>
    <property type="match status" value="1"/>
</dbReference>
<dbReference type="GO" id="GO:0008654">
    <property type="term" value="P:phospholipid biosynthetic process"/>
    <property type="evidence" value="ECO:0007669"/>
    <property type="project" value="UniProtKB-KW"/>
</dbReference>
<dbReference type="EC" id="2.3.1.274" evidence="9"/>
<dbReference type="EMBL" id="FPHE01000104">
    <property type="protein sequence ID" value="SFV61321.1"/>
    <property type="molecule type" value="Genomic_DNA"/>
</dbReference>
<evidence type="ECO:0000256" key="4">
    <source>
        <dbReference type="ARBA" id="ARBA00022516"/>
    </source>
</evidence>
<keyword evidence="8" id="KW-1208">Phospholipid metabolism</keyword>
<dbReference type="NCBIfam" id="TIGR00182">
    <property type="entry name" value="plsX"/>
    <property type="match status" value="1"/>
</dbReference>
<comment type="subunit">
    <text evidence="10">Homodimer. Probably interacts with PlsY.</text>
</comment>
<evidence type="ECO:0000313" key="11">
    <source>
        <dbReference type="EMBL" id="SFV61321.1"/>
    </source>
</evidence>